<dbReference type="Proteomes" id="UP001331761">
    <property type="component" value="Unassembled WGS sequence"/>
</dbReference>
<dbReference type="PROSITE" id="PS50011">
    <property type="entry name" value="PROTEIN_KINASE_DOM"/>
    <property type="match status" value="1"/>
</dbReference>
<dbReference type="SMART" id="SM00220">
    <property type="entry name" value="S_TKc"/>
    <property type="match status" value="1"/>
</dbReference>
<feature type="compositionally biased region" description="Basic residues" evidence="1">
    <location>
        <begin position="293"/>
        <end position="304"/>
    </location>
</feature>
<evidence type="ECO:0000259" key="2">
    <source>
        <dbReference type="PROSITE" id="PS50011"/>
    </source>
</evidence>
<dbReference type="InterPro" id="IPR050235">
    <property type="entry name" value="CK1_Ser-Thr_kinase"/>
</dbReference>
<feature type="compositionally biased region" description="Basic and acidic residues" evidence="1">
    <location>
        <begin position="343"/>
        <end position="353"/>
    </location>
</feature>
<keyword evidence="3" id="KW-0418">Kinase</keyword>
<dbReference type="GO" id="GO:0005524">
    <property type="term" value="F:ATP binding"/>
    <property type="evidence" value="ECO:0007669"/>
    <property type="project" value="InterPro"/>
</dbReference>
<protein>
    <submittedName>
        <fullName evidence="3">Tau-tubulin kinase 2</fullName>
    </submittedName>
</protein>
<accession>A0AAN8J030</accession>
<proteinExistence type="predicted"/>
<feature type="region of interest" description="Disordered" evidence="1">
    <location>
        <begin position="273"/>
        <end position="353"/>
    </location>
</feature>
<dbReference type="SUPFAM" id="SSF56112">
    <property type="entry name" value="Protein kinase-like (PK-like)"/>
    <property type="match status" value="1"/>
</dbReference>
<dbReference type="EMBL" id="WIXE01017942">
    <property type="protein sequence ID" value="KAK5971314.1"/>
    <property type="molecule type" value="Genomic_DNA"/>
</dbReference>
<feature type="domain" description="Protein kinase" evidence="2">
    <location>
        <begin position="1"/>
        <end position="353"/>
    </location>
</feature>
<dbReference type="Pfam" id="PF00069">
    <property type="entry name" value="Pkinase"/>
    <property type="match status" value="1"/>
</dbReference>
<evidence type="ECO:0000256" key="1">
    <source>
        <dbReference type="SAM" id="MobiDB-lite"/>
    </source>
</evidence>
<keyword evidence="4" id="KW-1185">Reference proteome</keyword>
<evidence type="ECO:0000313" key="4">
    <source>
        <dbReference type="Proteomes" id="UP001331761"/>
    </source>
</evidence>
<keyword evidence="3" id="KW-0808">Transferase</keyword>
<dbReference type="AlphaFoldDB" id="A0AAN8J030"/>
<reference evidence="3 4" key="1">
    <citation type="submission" date="2019-10" db="EMBL/GenBank/DDBJ databases">
        <title>Assembly and Annotation for the nematode Trichostrongylus colubriformis.</title>
        <authorList>
            <person name="Martin J."/>
        </authorList>
    </citation>
    <scope>NUCLEOTIDE SEQUENCE [LARGE SCALE GENOMIC DNA]</scope>
    <source>
        <strain evidence="3">G859</strain>
        <tissue evidence="3">Whole worm</tissue>
    </source>
</reference>
<dbReference type="PANTHER" id="PTHR11909">
    <property type="entry name" value="CASEIN KINASE-RELATED"/>
    <property type="match status" value="1"/>
</dbReference>
<sequence length="353" mass="39574">MLPFYHKFRVAAEEDAMTYAMKCEEKKANMQESKLATETTILTQLHGRKHFTELIDVGDQGAFRFFIMELLGKNLSDLKKIVPSSVFSLATGLSVSLQCLDACRELHQIGYIHRDVKPSNFAIGRNHKRRIIHLLDFGISRKYGCKQTESVKFGRFKGTICYASLACHQTQLLGPRDDCESWLYMLADVISPMGLPWKNAVTNESVLRMKQDIRNGNQSMFLCGVKSKRVLIRVITYLDKLSCDDMADYTLLSNIIREAARTAKCDLSAPFDWESEPSTPARTPVGISPATKKSSRKHSARAVKKSAESTKKSAECVKKSAEIIKKSDSTSPMASAESIQEALPKKLSMEHAH</sequence>
<dbReference type="InterPro" id="IPR000719">
    <property type="entry name" value="Prot_kinase_dom"/>
</dbReference>
<name>A0AAN8J030_TRICO</name>
<feature type="compositionally biased region" description="Basic and acidic residues" evidence="1">
    <location>
        <begin position="305"/>
        <end position="328"/>
    </location>
</feature>
<gene>
    <name evidence="3" type="ORF">GCK32_000701</name>
</gene>
<dbReference type="GO" id="GO:0004672">
    <property type="term" value="F:protein kinase activity"/>
    <property type="evidence" value="ECO:0007669"/>
    <property type="project" value="InterPro"/>
</dbReference>
<evidence type="ECO:0000313" key="3">
    <source>
        <dbReference type="EMBL" id="KAK5971314.1"/>
    </source>
</evidence>
<comment type="caution">
    <text evidence="3">The sequence shown here is derived from an EMBL/GenBank/DDBJ whole genome shotgun (WGS) entry which is preliminary data.</text>
</comment>
<dbReference type="Gene3D" id="1.10.510.10">
    <property type="entry name" value="Transferase(Phosphotransferase) domain 1"/>
    <property type="match status" value="1"/>
</dbReference>
<organism evidence="3 4">
    <name type="scientific">Trichostrongylus colubriformis</name>
    <name type="common">Black scour worm</name>
    <dbReference type="NCBI Taxonomy" id="6319"/>
    <lineage>
        <taxon>Eukaryota</taxon>
        <taxon>Metazoa</taxon>
        <taxon>Ecdysozoa</taxon>
        <taxon>Nematoda</taxon>
        <taxon>Chromadorea</taxon>
        <taxon>Rhabditida</taxon>
        <taxon>Rhabditina</taxon>
        <taxon>Rhabditomorpha</taxon>
        <taxon>Strongyloidea</taxon>
        <taxon>Trichostrongylidae</taxon>
        <taxon>Trichostrongylus</taxon>
    </lineage>
</organism>
<dbReference type="InterPro" id="IPR011009">
    <property type="entry name" value="Kinase-like_dom_sf"/>
</dbReference>